<feature type="transmembrane region" description="Helical" evidence="16">
    <location>
        <begin position="144"/>
        <end position="166"/>
    </location>
</feature>
<dbReference type="NCBIfam" id="TIGR01494">
    <property type="entry name" value="ATPase_P-type"/>
    <property type="match status" value="1"/>
</dbReference>
<evidence type="ECO:0000256" key="7">
    <source>
        <dbReference type="ARBA" id="ARBA00022741"/>
    </source>
</evidence>
<keyword evidence="16" id="KW-1003">Cell membrane</keyword>
<dbReference type="InterPro" id="IPR008250">
    <property type="entry name" value="ATPase_P-typ_transduc_dom_A_sf"/>
</dbReference>
<feature type="transmembrane region" description="Helical" evidence="16">
    <location>
        <begin position="353"/>
        <end position="380"/>
    </location>
</feature>
<evidence type="ECO:0000256" key="5">
    <source>
        <dbReference type="ARBA" id="ARBA00022692"/>
    </source>
</evidence>
<feature type="transmembrane region" description="Helical" evidence="16">
    <location>
        <begin position="172"/>
        <end position="190"/>
    </location>
</feature>
<dbReference type="PANTHER" id="PTHR43520">
    <property type="entry name" value="ATP7, ISOFORM B"/>
    <property type="match status" value="1"/>
</dbReference>
<dbReference type="NCBIfam" id="TIGR01511">
    <property type="entry name" value="ATPase-IB1_Cu"/>
    <property type="match status" value="1"/>
</dbReference>
<evidence type="ECO:0000256" key="13">
    <source>
        <dbReference type="ARBA" id="ARBA00038904"/>
    </source>
</evidence>
<dbReference type="PRINTS" id="PR00943">
    <property type="entry name" value="CUATPASE"/>
</dbReference>
<evidence type="ECO:0000259" key="17">
    <source>
        <dbReference type="PROSITE" id="PS50846"/>
    </source>
</evidence>
<keyword evidence="4" id="KW-0597">Phosphoprotein</keyword>
<dbReference type="SUPFAM" id="SSF81665">
    <property type="entry name" value="Calcium ATPase, transmembrane domain M"/>
    <property type="match status" value="1"/>
</dbReference>
<keyword evidence="10 16" id="KW-1133">Transmembrane helix</keyword>
<dbReference type="NCBIfam" id="TIGR01525">
    <property type="entry name" value="ATPase-IB_hvy"/>
    <property type="match status" value="1"/>
</dbReference>
<feature type="transmembrane region" description="Helical" evidence="16">
    <location>
        <begin position="328"/>
        <end position="347"/>
    </location>
</feature>
<dbReference type="Pfam" id="PF00702">
    <property type="entry name" value="Hydrolase"/>
    <property type="match status" value="1"/>
</dbReference>
<evidence type="ECO:0000256" key="6">
    <source>
        <dbReference type="ARBA" id="ARBA00022723"/>
    </source>
</evidence>
<keyword evidence="5 16" id="KW-0812">Transmembrane</keyword>
<keyword evidence="19" id="KW-1185">Reference proteome</keyword>
<dbReference type="RefSeq" id="WP_302244210.1">
    <property type="nucleotide sequence ID" value="NZ_JAULJQ010000004.1"/>
</dbReference>
<dbReference type="Pfam" id="PF00122">
    <property type="entry name" value="E1-E2_ATPase"/>
    <property type="match status" value="1"/>
</dbReference>
<proteinExistence type="inferred from homology"/>
<dbReference type="Gene3D" id="3.30.70.100">
    <property type="match status" value="1"/>
</dbReference>
<dbReference type="EC" id="7.2.2.9" evidence="13"/>
<dbReference type="PROSITE" id="PS00154">
    <property type="entry name" value="ATPASE_E1_E2"/>
    <property type="match status" value="1"/>
</dbReference>
<feature type="transmembrane region" description="Helical" evidence="16">
    <location>
        <begin position="84"/>
        <end position="106"/>
    </location>
</feature>
<keyword evidence="9" id="KW-1278">Translocase</keyword>
<dbReference type="Pfam" id="PF00403">
    <property type="entry name" value="HMA"/>
    <property type="match status" value="1"/>
</dbReference>
<dbReference type="SFLD" id="SFLDF00027">
    <property type="entry name" value="p-type_atpase"/>
    <property type="match status" value="1"/>
</dbReference>
<dbReference type="InterPro" id="IPR023298">
    <property type="entry name" value="ATPase_P-typ_TM_dom_sf"/>
</dbReference>
<dbReference type="SFLD" id="SFLDG00002">
    <property type="entry name" value="C1.7:_P-type_atpase_like"/>
    <property type="match status" value="1"/>
</dbReference>
<dbReference type="PANTHER" id="PTHR43520:SF8">
    <property type="entry name" value="P-TYPE CU(+) TRANSPORTER"/>
    <property type="match status" value="1"/>
</dbReference>
<dbReference type="CDD" id="cd00371">
    <property type="entry name" value="HMA"/>
    <property type="match status" value="1"/>
</dbReference>
<dbReference type="InterPro" id="IPR036412">
    <property type="entry name" value="HAD-like_sf"/>
</dbReference>
<dbReference type="Gene3D" id="3.40.1110.10">
    <property type="entry name" value="Calcium-transporting ATPase, cytoplasmic domain N"/>
    <property type="match status" value="1"/>
</dbReference>
<reference evidence="18 19" key="1">
    <citation type="submission" date="2023-06" db="EMBL/GenBank/DDBJ databases">
        <title>Campylobacter magnum sp. nov., isolated from cecal contents of domestic pigs (Sus scrofa domesticus).</title>
        <authorList>
            <person name="Papic B."/>
            <person name="Gruntar I."/>
        </authorList>
    </citation>
    <scope>NUCLEOTIDE SEQUENCE [LARGE SCALE GENOMIC DNA]</scope>
    <source>
        <strain evidence="19">34484-21</strain>
    </source>
</reference>
<dbReference type="InterPro" id="IPR018303">
    <property type="entry name" value="ATPase_P-typ_P_site"/>
</dbReference>
<dbReference type="InterPro" id="IPR044492">
    <property type="entry name" value="P_typ_ATPase_HD_dom"/>
</dbReference>
<dbReference type="SUPFAM" id="SSF55008">
    <property type="entry name" value="HMA, heavy metal-associated domain"/>
    <property type="match status" value="1"/>
</dbReference>
<feature type="transmembrane region" description="Helical" evidence="16">
    <location>
        <begin position="651"/>
        <end position="669"/>
    </location>
</feature>
<name>A0ABT8T6U4_9BACT</name>
<comment type="catalytic activity">
    <reaction evidence="15">
        <text>Cu(2+)(in) + ATP + H2O = Cu(2+)(out) + ADP + phosphate + H(+)</text>
        <dbReference type="Rhea" id="RHEA:10376"/>
        <dbReference type="ChEBI" id="CHEBI:15377"/>
        <dbReference type="ChEBI" id="CHEBI:15378"/>
        <dbReference type="ChEBI" id="CHEBI:29036"/>
        <dbReference type="ChEBI" id="CHEBI:30616"/>
        <dbReference type="ChEBI" id="CHEBI:43474"/>
        <dbReference type="ChEBI" id="CHEBI:456216"/>
        <dbReference type="EC" id="7.2.2.9"/>
    </reaction>
</comment>
<comment type="function">
    <text evidence="12">Probably involved in copper export.</text>
</comment>
<dbReference type="InterPro" id="IPR001757">
    <property type="entry name" value="P_typ_ATPase"/>
</dbReference>
<protein>
    <recommendedName>
        <fullName evidence="14">Copper-transporting ATPase</fullName>
        <ecNumber evidence="13">7.2.2.9</ecNumber>
    </recommendedName>
</protein>
<evidence type="ECO:0000256" key="15">
    <source>
        <dbReference type="ARBA" id="ARBA00047424"/>
    </source>
</evidence>
<dbReference type="Gene3D" id="2.70.150.10">
    <property type="entry name" value="Calcium-transporting ATPase, cytoplasmic transduction domain A"/>
    <property type="match status" value="1"/>
</dbReference>
<dbReference type="SUPFAM" id="SSF81653">
    <property type="entry name" value="Calcium ATPase, transduction domain A"/>
    <property type="match status" value="1"/>
</dbReference>
<keyword evidence="11 16" id="KW-0472">Membrane</keyword>
<dbReference type="SFLD" id="SFLDS00003">
    <property type="entry name" value="Haloacid_Dehalogenase"/>
    <property type="match status" value="1"/>
</dbReference>
<dbReference type="Proteomes" id="UP001171111">
    <property type="component" value="Unassembled WGS sequence"/>
</dbReference>
<evidence type="ECO:0000256" key="10">
    <source>
        <dbReference type="ARBA" id="ARBA00022989"/>
    </source>
</evidence>
<evidence type="ECO:0000256" key="4">
    <source>
        <dbReference type="ARBA" id="ARBA00022553"/>
    </source>
</evidence>
<dbReference type="InterPro" id="IPR023299">
    <property type="entry name" value="ATPase_P-typ_cyto_dom_N"/>
</dbReference>
<feature type="domain" description="HMA" evidence="17">
    <location>
        <begin position="2"/>
        <end position="67"/>
    </location>
</feature>
<evidence type="ECO:0000256" key="12">
    <source>
        <dbReference type="ARBA" id="ARBA00037143"/>
    </source>
</evidence>
<feature type="transmembrane region" description="Helical" evidence="16">
    <location>
        <begin position="675"/>
        <end position="697"/>
    </location>
</feature>
<dbReference type="InterPro" id="IPR023214">
    <property type="entry name" value="HAD_sf"/>
</dbReference>
<keyword evidence="8 16" id="KW-0067">ATP-binding</keyword>
<dbReference type="InterPro" id="IPR006121">
    <property type="entry name" value="HMA_dom"/>
</dbReference>
<accession>A0ABT8T6U4</accession>
<comment type="subcellular location">
    <subcellularLocation>
        <location evidence="2 16">Cell membrane</location>
    </subcellularLocation>
    <subcellularLocation>
        <location evidence="1">Endomembrane system</location>
        <topology evidence="1">Multi-pass membrane protein</topology>
    </subcellularLocation>
</comment>
<gene>
    <name evidence="18" type="ORF">Q2362_04390</name>
</gene>
<keyword evidence="7 16" id="KW-0547">Nucleotide-binding</keyword>
<evidence type="ECO:0000256" key="3">
    <source>
        <dbReference type="ARBA" id="ARBA00006024"/>
    </source>
</evidence>
<evidence type="ECO:0000256" key="11">
    <source>
        <dbReference type="ARBA" id="ARBA00023136"/>
    </source>
</evidence>
<dbReference type="EMBL" id="JAULJQ010000004">
    <property type="protein sequence ID" value="MDO2409337.1"/>
    <property type="molecule type" value="Genomic_DNA"/>
</dbReference>
<dbReference type="InterPro" id="IPR059000">
    <property type="entry name" value="ATPase_P-type_domA"/>
</dbReference>
<dbReference type="Gene3D" id="3.40.50.1000">
    <property type="entry name" value="HAD superfamily/HAD-like"/>
    <property type="match status" value="1"/>
</dbReference>
<evidence type="ECO:0000256" key="1">
    <source>
        <dbReference type="ARBA" id="ARBA00004127"/>
    </source>
</evidence>
<evidence type="ECO:0000313" key="18">
    <source>
        <dbReference type="EMBL" id="MDO2409337.1"/>
    </source>
</evidence>
<dbReference type="PRINTS" id="PR00119">
    <property type="entry name" value="CATATPASE"/>
</dbReference>
<evidence type="ECO:0000256" key="14">
    <source>
        <dbReference type="ARBA" id="ARBA00040690"/>
    </source>
</evidence>
<evidence type="ECO:0000256" key="2">
    <source>
        <dbReference type="ARBA" id="ARBA00004236"/>
    </source>
</evidence>
<evidence type="ECO:0000256" key="9">
    <source>
        <dbReference type="ARBA" id="ARBA00022967"/>
    </source>
</evidence>
<comment type="caution">
    <text evidence="18">The sequence shown here is derived from an EMBL/GenBank/DDBJ whole genome shotgun (WGS) entry which is preliminary data.</text>
</comment>
<sequence length="701" mass="74681">MSKLHLNITGMTCVNCANAITRATKKIKGVKSASISLSDNSGIFELENQSLEQKIIEKIKALGFGVAHDFNELLIAQAKEQKVLAIKLAISAICSGLIMLFHFGLILANHDFIALSSLVLCSLCLLCGTSFYTHALRSLKEKNFDMNTLVSLGVFSAFFYSLFAYFAGSHELYFDSPAMIISFVLLGKFLESKARAKTSLRLKSLMDLKPKIAHLLLADGTEKQINASELKIGDIISIKPGEHTPSDAIITYGGAEFDESAINGESLPRYKSVGETIFGGSTNINGTILAKIAKNPKESLLEGIISSLQQSASKKLNIARLADKISNIFVPSVIVISLLTLIIWSFFDINRAVICAISVLVISCPCALGLATPIAIVCALSKGSKSGILIKNPAIIELIKGAKIVAFDKTGTLTKGSLSVSATSLNDDDLRLAGFLSKASSHPISKAISKYAGTSKGAKGIKELAGLGIEYEENGVLMLLGSIKLLQNHGVVLNESQKEQILAQNAALALLAVGGEYRGFIALSDEIKEGAKELISKLKAKGLKCVMLSGDNEKNAGQISRELGLDEYYAGLLPNEKVELLRGFGGSVIFVGDGINDALAMKEAMIGVAISNSSDISKDASDIIIIKDDIKALSKLFSLGQKALKIIKQNLFWAFCYNALCIPLAAGVFGGAGVFLTPAIAAFAMSSSSVIVVLNSLRLLR</sequence>
<dbReference type="SUPFAM" id="SSF56784">
    <property type="entry name" value="HAD-like"/>
    <property type="match status" value="1"/>
</dbReference>
<dbReference type="InterPro" id="IPR036163">
    <property type="entry name" value="HMA_dom_sf"/>
</dbReference>
<organism evidence="18 19">
    <name type="scientific">Campylobacter magnus</name>
    <dbReference type="NCBI Taxonomy" id="3026462"/>
    <lineage>
        <taxon>Bacteria</taxon>
        <taxon>Pseudomonadati</taxon>
        <taxon>Campylobacterota</taxon>
        <taxon>Epsilonproteobacteria</taxon>
        <taxon>Campylobacterales</taxon>
        <taxon>Campylobacteraceae</taxon>
        <taxon>Campylobacter</taxon>
    </lineage>
</organism>
<evidence type="ECO:0000256" key="16">
    <source>
        <dbReference type="RuleBase" id="RU362081"/>
    </source>
</evidence>
<dbReference type="PROSITE" id="PS50846">
    <property type="entry name" value="HMA_2"/>
    <property type="match status" value="1"/>
</dbReference>
<dbReference type="InterPro" id="IPR027256">
    <property type="entry name" value="P-typ_ATPase_IB"/>
</dbReference>
<keyword evidence="6 16" id="KW-0479">Metal-binding</keyword>
<feature type="transmembrane region" description="Helical" evidence="16">
    <location>
        <begin position="112"/>
        <end position="132"/>
    </location>
</feature>
<evidence type="ECO:0000256" key="8">
    <source>
        <dbReference type="ARBA" id="ARBA00022840"/>
    </source>
</evidence>
<comment type="similarity">
    <text evidence="3 16">Belongs to the cation transport ATPase (P-type) (TC 3.A.3) family. Type IB subfamily.</text>
</comment>
<evidence type="ECO:0000313" key="19">
    <source>
        <dbReference type="Proteomes" id="UP001171111"/>
    </source>
</evidence>